<sequence>MVNSCLHKISFIPLLCVLGLGIVADITAYAQDSPQDYLDAHNAARSEAGVADLAWDDDVAAFAENYASERQGDCEMIHSGGGDEGYGENIAWSSGDLAGSEAVAMWADEKDKYDYDLNSCVGGECRHYTQVVWSNTIRLGCAKVNCDNGGTFITCNYHPPGNYVHQRPY</sequence>
<name>A0A445BAX0_ARAHY</name>
<evidence type="ECO:0000256" key="1">
    <source>
        <dbReference type="ARBA" id="ARBA00009923"/>
    </source>
</evidence>
<dbReference type="GO" id="GO:0005576">
    <property type="term" value="C:extracellular region"/>
    <property type="evidence" value="ECO:0007669"/>
    <property type="project" value="InterPro"/>
</dbReference>
<proteinExistence type="inferred from homology"/>
<dbReference type="SMART" id="SM00198">
    <property type="entry name" value="SCP"/>
    <property type="match status" value="1"/>
</dbReference>
<dbReference type="SMR" id="A0A445BAX0"/>
<dbReference type="PRINTS" id="PR00837">
    <property type="entry name" value="V5TPXLIKE"/>
</dbReference>
<keyword evidence="3" id="KW-0611">Plant defense</keyword>
<feature type="domain" description="SCP" evidence="6">
    <location>
        <begin position="32"/>
        <end position="165"/>
    </location>
</feature>
<dbReference type="Gramene" id="arahy.Tifrunner.gnm2.ann2.Ah10g049300.1">
    <property type="protein sequence ID" value="arahy.Tifrunner.gnm2.ann2.Ah10g049300.1-CDS-1"/>
    <property type="gene ID" value="arahy.Tifrunner.gnm2.ann2.Ah10g049300"/>
</dbReference>
<dbReference type="InterPro" id="IPR001283">
    <property type="entry name" value="CRISP-related"/>
</dbReference>
<dbReference type="PROSITE" id="PS01009">
    <property type="entry name" value="CRISP_1"/>
    <property type="match status" value="1"/>
</dbReference>
<evidence type="ECO:0000256" key="4">
    <source>
        <dbReference type="ARBA" id="ARBA00023157"/>
    </source>
</evidence>
<protein>
    <recommendedName>
        <fullName evidence="6">SCP domain-containing protein</fullName>
    </recommendedName>
</protein>
<dbReference type="InterPro" id="IPR018244">
    <property type="entry name" value="Allrgn_V5/Tpx1_CS"/>
</dbReference>
<evidence type="ECO:0000313" key="7">
    <source>
        <dbReference type="EMBL" id="RYR35825.1"/>
    </source>
</evidence>
<evidence type="ECO:0000256" key="2">
    <source>
        <dbReference type="ARBA" id="ARBA00022729"/>
    </source>
</evidence>
<comment type="similarity">
    <text evidence="1">Belongs to the CRISP family.</text>
</comment>
<organism evidence="7 8">
    <name type="scientific">Arachis hypogaea</name>
    <name type="common">Peanut</name>
    <dbReference type="NCBI Taxonomy" id="3818"/>
    <lineage>
        <taxon>Eukaryota</taxon>
        <taxon>Viridiplantae</taxon>
        <taxon>Streptophyta</taxon>
        <taxon>Embryophyta</taxon>
        <taxon>Tracheophyta</taxon>
        <taxon>Spermatophyta</taxon>
        <taxon>Magnoliopsida</taxon>
        <taxon>eudicotyledons</taxon>
        <taxon>Gunneridae</taxon>
        <taxon>Pentapetalae</taxon>
        <taxon>rosids</taxon>
        <taxon>fabids</taxon>
        <taxon>Fabales</taxon>
        <taxon>Fabaceae</taxon>
        <taxon>Papilionoideae</taxon>
        <taxon>50 kb inversion clade</taxon>
        <taxon>dalbergioids sensu lato</taxon>
        <taxon>Dalbergieae</taxon>
        <taxon>Pterocarpus clade</taxon>
        <taxon>Arachis</taxon>
    </lineage>
</organism>
<evidence type="ECO:0000256" key="3">
    <source>
        <dbReference type="ARBA" id="ARBA00022821"/>
    </source>
</evidence>
<evidence type="ECO:0000256" key="5">
    <source>
        <dbReference type="SAM" id="SignalP"/>
    </source>
</evidence>
<evidence type="ECO:0000259" key="6">
    <source>
        <dbReference type="SMART" id="SM00198"/>
    </source>
</evidence>
<dbReference type="InterPro" id="IPR035940">
    <property type="entry name" value="CAP_sf"/>
</dbReference>
<evidence type="ECO:0000313" key="8">
    <source>
        <dbReference type="Proteomes" id="UP000289738"/>
    </source>
</evidence>
<dbReference type="CDD" id="cd05381">
    <property type="entry name" value="CAP_PR-1"/>
    <property type="match status" value="1"/>
</dbReference>
<dbReference type="Gene3D" id="3.40.33.10">
    <property type="entry name" value="CAP"/>
    <property type="match status" value="1"/>
</dbReference>
<accession>A0A445BAX0</accession>
<keyword evidence="4" id="KW-1015">Disulfide bond</keyword>
<keyword evidence="2 5" id="KW-0732">Signal</keyword>
<dbReference type="FunFam" id="3.40.33.10:FF:000006">
    <property type="entry name" value="Putative pathogenesis-related protein 1"/>
    <property type="match status" value="1"/>
</dbReference>
<dbReference type="SUPFAM" id="SSF55797">
    <property type="entry name" value="PR-1-like"/>
    <property type="match status" value="1"/>
</dbReference>
<feature type="chain" id="PRO_5019168280" description="SCP domain-containing protein" evidence="5">
    <location>
        <begin position="31"/>
        <end position="169"/>
    </location>
</feature>
<keyword evidence="8" id="KW-1185">Reference proteome</keyword>
<dbReference type="PROSITE" id="PS01010">
    <property type="entry name" value="CRISP_2"/>
    <property type="match status" value="1"/>
</dbReference>
<dbReference type="Pfam" id="PF00188">
    <property type="entry name" value="CAP"/>
    <property type="match status" value="1"/>
</dbReference>
<dbReference type="GO" id="GO:0098542">
    <property type="term" value="P:defense response to other organism"/>
    <property type="evidence" value="ECO:0007669"/>
    <property type="project" value="UniProtKB-ARBA"/>
</dbReference>
<dbReference type="OrthoDB" id="337038at2759"/>
<reference evidence="7 8" key="1">
    <citation type="submission" date="2019-01" db="EMBL/GenBank/DDBJ databases">
        <title>Sequencing of cultivated peanut Arachis hypogaea provides insights into genome evolution and oil improvement.</title>
        <authorList>
            <person name="Chen X."/>
        </authorList>
    </citation>
    <scope>NUCLEOTIDE SEQUENCE [LARGE SCALE GENOMIC DNA]</scope>
    <source>
        <strain evidence="8">cv. Fuhuasheng</strain>
        <tissue evidence="7">Leaves</tissue>
    </source>
</reference>
<dbReference type="EMBL" id="SDMP01000010">
    <property type="protein sequence ID" value="RYR35825.1"/>
    <property type="molecule type" value="Genomic_DNA"/>
</dbReference>
<feature type="signal peptide" evidence="5">
    <location>
        <begin position="1"/>
        <end position="30"/>
    </location>
</feature>
<dbReference type="PANTHER" id="PTHR10334">
    <property type="entry name" value="CYSTEINE-RICH SECRETORY PROTEIN-RELATED"/>
    <property type="match status" value="1"/>
</dbReference>
<dbReference type="AlphaFoldDB" id="A0A445BAX0"/>
<dbReference type="Proteomes" id="UP000289738">
    <property type="component" value="Chromosome A10"/>
</dbReference>
<comment type="caution">
    <text evidence="7">The sequence shown here is derived from an EMBL/GenBank/DDBJ whole genome shotgun (WGS) entry which is preliminary data.</text>
</comment>
<dbReference type="InterPro" id="IPR014044">
    <property type="entry name" value="CAP_dom"/>
</dbReference>
<dbReference type="STRING" id="3818.A0A445BAX0"/>
<gene>
    <name evidence="7" type="ORF">Ahy_A10g050924</name>
</gene>